<evidence type="ECO:0000313" key="2">
    <source>
        <dbReference type="EMBL" id="MFK2875453.1"/>
    </source>
</evidence>
<protein>
    <submittedName>
        <fullName evidence="2">Uncharacterized protein</fullName>
    </submittedName>
</protein>
<feature type="compositionally biased region" description="Basic and acidic residues" evidence="1">
    <location>
        <begin position="33"/>
        <end position="43"/>
    </location>
</feature>
<feature type="region of interest" description="Disordered" evidence="1">
    <location>
        <begin position="1"/>
        <end position="43"/>
    </location>
</feature>
<reference evidence="2 3" key="1">
    <citation type="submission" date="2020-10" db="EMBL/GenBank/DDBJ databases">
        <title>Phylogeny of dyella-like bacteria.</title>
        <authorList>
            <person name="Fu J."/>
        </authorList>
    </citation>
    <scope>NUCLEOTIDE SEQUENCE [LARGE SCALE GENOMIC DNA]</scope>
    <source>
        <strain evidence="2 3">DHOB07</strain>
    </source>
</reference>
<proteinExistence type="predicted"/>
<sequence>MMLAFRRRPTSEKQSANDAPAEAPDAPPNHADVSPHHLDYDHRPLSVEGLSHYTQPVVDERFRVH</sequence>
<accession>A0ABW8IZR4</accession>
<dbReference type="Proteomes" id="UP001620405">
    <property type="component" value="Unassembled WGS sequence"/>
</dbReference>
<keyword evidence="3" id="KW-1185">Reference proteome</keyword>
<comment type="caution">
    <text evidence="2">The sequence shown here is derived from an EMBL/GenBank/DDBJ whole genome shotgun (WGS) entry which is preliminary data.</text>
</comment>
<name>A0ABW8IZR4_9GAMM</name>
<organism evidence="2 3">
    <name type="scientific">Dyella lipolytica</name>
    <dbReference type="NCBI Taxonomy" id="1867835"/>
    <lineage>
        <taxon>Bacteria</taxon>
        <taxon>Pseudomonadati</taxon>
        <taxon>Pseudomonadota</taxon>
        <taxon>Gammaproteobacteria</taxon>
        <taxon>Lysobacterales</taxon>
        <taxon>Rhodanobacteraceae</taxon>
        <taxon>Dyella</taxon>
    </lineage>
</organism>
<gene>
    <name evidence="2" type="ORF">ISP13_18135</name>
</gene>
<dbReference type="EMBL" id="JADIKG010000013">
    <property type="protein sequence ID" value="MFK2875453.1"/>
    <property type="molecule type" value="Genomic_DNA"/>
</dbReference>
<dbReference type="RefSeq" id="WP_284395340.1">
    <property type="nucleotide sequence ID" value="NZ_BSNQ01000003.1"/>
</dbReference>
<evidence type="ECO:0000313" key="3">
    <source>
        <dbReference type="Proteomes" id="UP001620405"/>
    </source>
</evidence>
<evidence type="ECO:0000256" key="1">
    <source>
        <dbReference type="SAM" id="MobiDB-lite"/>
    </source>
</evidence>
<feature type="compositionally biased region" description="Low complexity" evidence="1">
    <location>
        <begin position="16"/>
        <end position="32"/>
    </location>
</feature>